<evidence type="ECO:0000256" key="1">
    <source>
        <dbReference type="SAM" id="Coils"/>
    </source>
</evidence>
<feature type="compositionally biased region" description="Basic and acidic residues" evidence="2">
    <location>
        <begin position="213"/>
        <end position="224"/>
    </location>
</feature>
<accession>A0ABQ7TPX4</accession>
<sequence>MRLAAWEALGKMDLLTDQEVVPLARALLDDNKKLRDLARSLLDSVAGITDKFVLKQEMQRLAENSLDDLVQLSRSHIEPAFPRRVRAAGIIAESHNEAVYALTEEAERLMNRVENQLTANLFLMTECPPTETQRSGRPPRVRHRSIMSQGVPEEPARPDSHLEAQARWLGLFAKHEKIKPMQGNSSSSAASITSTGTRISSTMWREAHKAKKEVKAKAKEKQQETKAPPATSQEVRKLPKARKRIQPILLQRRDTRTQLYTEMLKQKVKKEQEAVTGPAETKQEGSPVQAKPSQPLLPSLVPSAVKGSLIDPRQQYSTDRSKWRNDLYKLMMLRISPLAEGHTVAEDLLASARVALAGRAMSWEAFTNISQSLLTSQEKGTAESTGWKKYMDELFRVSFKELEPSIETMETVLDVKKGRYLLRGSESDIESTDVSQEDLVRERTADRTRKLREKKELESAPSVDKRMGVVSKIQGVRKMMEREDKMARKLAKGGKMVKLKDHEISSEKEQELLTKRKEHEVASGSEHEVARGREHEVSRGKEHVVTKEKEQEAAKGKEHEAPRGKEREGARVKEREAAGRRREREGVPERKEREEAKKKMGKVTDKRGEALQEGKVRFLEEGEGKSKSMLWGVKSKQGRKSLLRDSERDLFQVTESTLAALQAEAKERMMAELKERALVEAEKLALEERALAEARELALEEAKNWALLKARKMTLVEAWEKVLAEAREKAMEEVMEKALAQAQEQALAEMQEMGLTEEAEMQAIMEERVRELSETKARELAEERIMEIALMTPLEVDEARALELAETQMMEVDEARVLELAEARLKELTEARAQELAEEKMSELSKSTIMELMEAKMLEIVEEKMEELEMEEEEMAARKESIADEKELISDKKELSPDQKKLISRRESLISLRKKLISDEEEADMWEDLEEQGVWSLSEEEMDAFITTYQKEPVSGTELELAERAHLILQILTEPEKLERTDSEGIQRLCQVVSLFQICSTTDIEGLEETLVAKAEETIKEGEEQLAFLPEEHISVLEELKETLHAYQLLTVDPKQFSSKLNGLLNAAKTVLQAEKLKEKQEREFWSKRWKERAEKTLKKTLEAGEGKVRGKKGWLGKKLKDVFRRWKVEQERSQWEKLEEQRKERRLKFRSQPILLHVSEKEKAKESMEEEKVAEEQQKKAEVPIRRKQIQMTWSMVAKRERVWKVIMQSEKQALARPEKQKQLRGPKGYRLPKNSLYLTTKPTHKIHRKSLRRGARQHIFRLDDDKGIDWERFMNLYQSLTSLKAEEGGVDSAAWQQQLAKLLDLYGTRNPLIRSMVQQLLMRDRHQYKYVLGNTFKMRKGEANLGQRILYELVHHSAWLRPRPPPLHGIIPLNYQNNVHPFKLRGSTRYGTLSFKWKTYVSKGKVPKLRLFVHSSST</sequence>
<feature type="region of interest" description="Disordered" evidence="2">
    <location>
        <begin position="268"/>
        <end position="298"/>
    </location>
</feature>
<dbReference type="EMBL" id="JAIPUX010000035">
    <property type="protein sequence ID" value="KAH0631490.1"/>
    <property type="molecule type" value="Genomic_DNA"/>
</dbReference>
<dbReference type="Proteomes" id="UP000826234">
    <property type="component" value="Unassembled WGS sequence"/>
</dbReference>
<evidence type="ECO:0008006" key="5">
    <source>
        <dbReference type="Google" id="ProtNLM"/>
    </source>
</evidence>
<protein>
    <recommendedName>
        <fullName evidence="5">Trichohyalin-like</fullName>
    </recommendedName>
</protein>
<name>A0ABQ7TPX4_PHRPL</name>
<feature type="compositionally biased region" description="Low complexity" evidence="2">
    <location>
        <begin position="185"/>
        <end position="202"/>
    </location>
</feature>
<feature type="compositionally biased region" description="Basic and acidic residues" evidence="2">
    <location>
        <begin position="498"/>
        <end position="607"/>
    </location>
</feature>
<feature type="region of interest" description="Disordered" evidence="2">
    <location>
        <begin position="179"/>
        <end position="242"/>
    </location>
</feature>
<dbReference type="PANTHER" id="PTHR45532">
    <property type="entry name" value="WD REPEAT-CONTAINING PROTEIN 97"/>
    <property type="match status" value="1"/>
</dbReference>
<proteinExistence type="predicted"/>
<evidence type="ECO:0000313" key="3">
    <source>
        <dbReference type="EMBL" id="KAH0631490.1"/>
    </source>
</evidence>
<feature type="region of interest" description="Disordered" evidence="2">
    <location>
        <begin position="490"/>
        <end position="607"/>
    </location>
</feature>
<reference evidence="3 4" key="1">
    <citation type="journal article" date="2022" name="Gigascience">
        <title>A chromosome-level genome assembly and annotation of the desert horned lizard, Phrynosoma platyrhinos, provides insight into chromosomal rearrangements among reptiles.</title>
        <authorList>
            <person name="Koochekian N."/>
            <person name="Ascanio A."/>
            <person name="Farleigh K."/>
            <person name="Card D.C."/>
            <person name="Schield D.R."/>
            <person name="Castoe T.A."/>
            <person name="Jezkova T."/>
        </authorList>
    </citation>
    <scope>NUCLEOTIDE SEQUENCE [LARGE SCALE GENOMIC DNA]</scope>
    <source>
        <strain evidence="3">NK-2021</strain>
    </source>
</reference>
<organism evidence="3 4">
    <name type="scientific">Phrynosoma platyrhinos</name>
    <name type="common">Desert horned lizard</name>
    <dbReference type="NCBI Taxonomy" id="52577"/>
    <lineage>
        <taxon>Eukaryota</taxon>
        <taxon>Metazoa</taxon>
        <taxon>Chordata</taxon>
        <taxon>Craniata</taxon>
        <taxon>Vertebrata</taxon>
        <taxon>Euteleostomi</taxon>
        <taxon>Lepidosauria</taxon>
        <taxon>Squamata</taxon>
        <taxon>Bifurcata</taxon>
        <taxon>Unidentata</taxon>
        <taxon>Episquamata</taxon>
        <taxon>Toxicofera</taxon>
        <taxon>Iguania</taxon>
        <taxon>Phrynosomatidae</taxon>
        <taxon>Phrynosomatinae</taxon>
        <taxon>Phrynosoma</taxon>
    </lineage>
</organism>
<keyword evidence="4" id="KW-1185">Reference proteome</keyword>
<feature type="coiled-coil region" evidence="1">
    <location>
        <begin position="818"/>
        <end position="885"/>
    </location>
</feature>
<keyword evidence="1" id="KW-0175">Coiled coil</keyword>
<dbReference type="PANTHER" id="PTHR45532:SF4">
    <property type="entry name" value="WD REPEAT-CONTAINING PROTEIN 55 HOMOLOG"/>
    <property type="match status" value="1"/>
</dbReference>
<evidence type="ECO:0000256" key="2">
    <source>
        <dbReference type="SAM" id="MobiDB-lite"/>
    </source>
</evidence>
<comment type="caution">
    <text evidence="3">The sequence shown here is derived from an EMBL/GenBank/DDBJ whole genome shotgun (WGS) entry which is preliminary data.</text>
</comment>
<gene>
    <name evidence="3" type="ORF">JD844_005829</name>
</gene>
<evidence type="ECO:0000313" key="4">
    <source>
        <dbReference type="Proteomes" id="UP000826234"/>
    </source>
</evidence>